<accession>A0A4Y8VUW6</accession>
<dbReference type="GeneID" id="302994153"/>
<protein>
    <submittedName>
        <fullName evidence="1">Uncharacterized protein</fullName>
    </submittedName>
</protein>
<gene>
    <name evidence="1" type="ORF">EXN75_02435</name>
</gene>
<proteinExistence type="predicted"/>
<evidence type="ECO:0000313" key="1">
    <source>
        <dbReference type="EMBL" id="TFH84217.1"/>
    </source>
</evidence>
<dbReference type="AlphaFoldDB" id="A0A4Y8VUW6"/>
<comment type="caution">
    <text evidence="1">The sequence shown here is derived from an EMBL/GenBank/DDBJ whole genome shotgun (WGS) entry which is preliminary data.</text>
</comment>
<keyword evidence="2" id="KW-1185">Reference proteome</keyword>
<reference evidence="1 2" key="1">
    <citation type="submission" date="2019-02" db="EMBL/GenBank/DDBJ databases">
        <title>Draft Genome Sequence of the Prevotella sp. BCRC 81118, Isolated from Human Feces.</title>
        <authorList>
            <person name="Huang C.-H."/>
        </authorList>
    </citation>
    <scope>NUCLEOTIDE SEQUENCE [LARGE SCALE GENOMIC DNA]</scope>
    <source>
        <strain evidence="1 2">BCRC 81118</strain>
    </source>
</reference>
<dbReference type="Proteomes" id="UP000297872">
    <property type="component" value="Unassembled WGS sequence"/>
</dbReference>
<evidence type="ECO:0000313" key="2">
    <source>
        <dbReference type="Proteomes" id="UP000297872"/>
    </source>
</evidence>
<dbReference type="RefSeq" id="WP_134842652.1">
    <property type="nucleotide sequence ID" value="NZ_DAWCZC010000004.1"/>
</dbReference>
<name>A0A4Y8VUW6_9BACT</name>
<sequence>MGFLGRERATVKKIFLKKDSLTDEKTFRRIFFQKKENIKGKEFQMKDYSEEGNHQMKRLSDENFSDYIIYNNVKEKRL</sequence>
<dbReference type="EMBL" id="SGVY01000004">
    <property type="protein sequence ID" value="TFH84217.1"/>
    <property type="molecule type" value="Genomic_DNA"/>
</dbReference>
<organism evidence="1 2">
    <name type="scientific">Segatella hominis</name>
    <dbReference type="NCBI Taxonomy" id="2518605"/>
    <lineage>
        <taxon>Bacteria</taxon>
        <taxon>Pseudomonadati</taxon>
        <taxon>Bacteroidota</taxon>
        <taxon>Bacteroidia</taxon>
        <taxon>Bacteroidales</taxon>
        <taxon>Prevotellaceae</taxon>
        <taxon>Segatella</taxon>
    </lineage>
</organism>